<keyword evidence="3" id="KW-1015">Disulfide bond</keyword>
<dbReference type="Gene3D" id="3.40.30.10">
    <property type="entry name" value="Glutaredoxin"/>
    <property type="match status" value="1"/>
</dbReference>
<organism evidence="6 7">
    <name type="scientific">Circinella minor</name>
    <dbReference type="NCBI Taxonomy" id="1195481"/>
    <lineage>
        <taxon>Eukaryota</taxon>
        <taxon>Fungi</taxon>
        <taxon>Fungi incertae sedis</taxon>
        <taxon>Mucoromycota</taxon>
        <taxon>Mucoromycotina</taxon>
        <taxon>Mucoromycetes</taxon>
        <taxon>Mucorales</taxon>
        <taxon>Lichtheimiaceae</taxon>
        <taxon>Circinella</taxon>
    </lineage>
</organism>
<evidence type="ECO:0000256" key="4">
    <source>
        <dbReference type="ARBA" id="ARBA00023284"/>
    </source>
</evidence>
<keyword evidence="4" id="KW-0676">Redox-active center</keyword>
<dbReference type="InterPro" id="IPR002109">
    <property type="entry name" value="Glutaredoxin"/>
</dbReference>
<dbReference type="OrthoDB" id="418495at2759"/>
<dbReference type="PROSITE" id="PS51354">
    <property type="entry name" value="GLUTAREDOXIN_2"/>
    <property type="match status" value="1"/>
</dbReference>
<dbReference type="SUPFAM" id="SSF52833">
    <property type="entry name" value="Thioredoxin-like"/>
    <property type="match status" value="1"/>
</dbReference>
<dbReference type="CDD" id="cd03419">
    <property type="entry name" value="GRX_GRXh_1_2_like"/>
    <property type="match status" value="1"/>
</dbReference>
<dbReference type="InterPro" id="IPR036249">
    <property type="entry name" value="Thioredoxin-like_sf"/>
</dbReference>
<dbReference type="PROSITE" id="PS00195">
    <property type="entry name" value="GLUTAREDOXIN_1"/>
    <property type="match status" value="1"/>
</dbReference>
<gene>
    <name evidence="6" type="ORF">INT45_011998</name>
</gene>
<dbReference type="NCBIfam" id="TIGR02180">
    <property type="entry name" value="GRX_euk"/>
    <property type="match status" value="1"/>
</dbReference>
<evidence type="ECO:0000313" key="6">
    <source>
        <dbReference type="EMBL" id="KAG2227974.1"/>
    </source>
</evidence>
<keyword evidence="2" id="KW-0249">Electron transport</keyword>
<comment type="caution">
    <text evidence="6">The sequence shown here is derived from an EMBL/GenBank/DDBJ whole genome shotgun (WGS) entry which is preliminary data.</text>
</comment>
<dbReference type="InterPro" id="IPR011767">
    <property type="entry name" value="GLR_AS"/>
</dbReference>
<dbReference type="GO" id="GO:0004602">
    <property type="term" value="F:glutathione peroxidase activity"/>
    <property type="evidence" value="ECO:0007669"/>
    <property type="project" value="UniProtKB-ARBA"/>
</dbReference>
<dbReference type="PANTHER" id="PTHR45694">
    <property type="entry name" value="GLUTAREDOXIN 2"/>
    <property type="match status" value="1"/>
</dbReference>
<keyword evidence="7" id="KW-1185">Reference proteome</keyword>
<reference evidence="6 7" key="1">
    <citation type="submission" date="2020-12" db="EMBL/GenBank/DDBJ databases">
        <title>Metabolic potential, ecology and presence of endohyphal bacteria is reflected in genomic diversity of Mucoromycotina.</title>
        <authorList>
            <person name="Muszewska A."/>
            <person name="Okrasinska A."/>
            <person name="Steczkiewicz K."/>
            <person name="Drgas O."/>
            <person name="Orlowska M."/>
            <person name="Perlinska-Lenart U."/>
            <person name="Aleksandrzak-Piekarczyk T."/>
            <person name="Szatraj K."/>
            <person name="Zielenkiewicz U."/>
            <person name="Pilsyk S."/>
            <person name="Malc E."/>
            <person name="Mieczkowski P."/>
            <person name="Kruszewska J.S."/>
            <person name="Biernat P."/>
            <person name="Pawlowska J."/>
        </authorList>
    </citation>
    <scope>NUCLEOTIDE SEQUENCE [LARGE SCALE GENOMIC DNA]</scope>
    <source>
        <strain evidence="6 7">CBS 142.35</strain>
    </source>
</reference>
<dbReference type="AlphaFoldDB" id="A0A8H7SEJ4"/>
<protein>
    <recommendedName>
        <fullName evidence="5">Glutaredoxin domain-containing protein</fullName>
    </recommendedName>
</protein>
<dbReference type="Pfam" id="PF00462">
    <property type="entry name" value="Glutaredoxin"/>
    <property type="match status" value="1"/>
</dbReference>
<keyword evidence="1" id="KW-0813">Transport</keyword>
<dbReference type="FunFam" id="3.40.30.10:FF:000026">
    <property type="entry name" value="Glutaredoxin 2"/>
    <property type="match status" value="1"/>
</dbReference>
<evidence type="ECO:0000256" key="2">
    <source>
        <dbReference type="ARBA" id="ARBA00022982"/>
    </source>
</evidence>
<evidence type="ECO:0000313" key="7">
    <source>
        <dbReference type="Proteomes" id="UP000646827"/>
    </source>
</evidence>
<feature type="domain" description="Glutaredoxin" evidence="5">
    <location>
        <begin position="21"/>
        <end position="83"/>
    </location>
</feature>
<dbReference type="Proteomes" id="UP000646827">
    <property type="component" value="Unassembled WGS sequence"/>
</dbReference>
<dbReference type="InterPro" id="IPR011899">
    <property type="entry name" value="Glutaredoxin_euk/vir"/>
</dbReference>
<proteinExistence type="predicted"/>
<dbReference type="GO" id="GO:0005737">
    <property type="term" value="C:cytoplasm"/>
    <property type="evidence" value="ECO:0007669"/>
    <property type="project" value="TreeGrafter"/>
</dbReference>
<name>A0A8H7SEJ4_9FUNG</name>
<evidence type="ECO:0000256" key="1">
    <source>
        <dbReference type="ARBA" id="ARBA00022448"/>
    </source>
</evidence>
<dbReference type="PRINTS" id="PR00160">
    <property type="entry name" value="GLUTAREDOXIN"/>
</dbReference>
<dbReference type="EMBL" id="JAEPRB010000003">
    <property type="protein sequence ID" value="KAG2227974.1"/>
    <property type="molecule type" value="Genomic_DNA"/>
</dbReference>
<dbReference type="PANTHER" id="PTHR45694:SF5">
    <property type="entry name" value="GLUTAREDOXIN 2"/>
    <property type="match status" value="1"/>
</dbReference>
<evidence type="ECO:0000256" key="3">
    <source>
        <dbReference type="ARBA" id="ARBA00023157"/>
    </source>
</evidence>
<dbReference type="GO" id="GO:0034599">
    <property type="term" value="P:cellular response to oxidative stress"/>
    <property type="evidence" value="ECO:0007669"/>
    <property type="project" value="TreeGrafter"/>
</dbReference>
<evidence type="ECO:0000259" key="5">
    <source>
        <dbReference type="Pfam" id="PF00462"/>
    </source>
</evidence>
<accession>A0A8H7SEJ4</accession>
<sequence>MSVIAQGIKELVKKSIAENPVMVFSKSYCPYCTGAKEIFDDLSVKYKVLELDIREDGPDVQKTLFELTGQKTVPNVFINNKHIGGFSDLDEAFKSGKLENLLKEAGIKQSKL</sequence>
<dbReference type="GO" id="GO:0015038">
    <property type="term" value="F:glutathione disulfide oxidoreductase activity"/>
    <property type="evidence" value="ECO:0007669"/>
    <property type="project" value="TreeGrafter"/>
</dbReference>
<dbReference type="InterPro" id="IPR014025">
    <property type="entry name" value="Glutaredoxin_subgr"/>
</dbReference>